<feature type="region of interest" description="Disordered" evidence="1">
    <location>
        <begin position="1"/>
        <end position="22"/>
    </location>
</feature>
<evidence type="ECO:0000313" key="3">
    <source>
        <dbReference type="Proteomes" id="UP000541857"/>
    </source>
</evidence>
<gene>
    <name evidence="2" type="ORF">H3Z82_18965</name>
</gene>
<evidence type="ECO:0000313" key="2">
    <source>
        <dbReference type="EMBL" id="MBA6154806.1"/>
    </source>
</evidence>
<name>A0A7W2M942_9FLAO</name>
<dbReference type="EMBL" id="JACGLT010000028">
    <property type="protein sequence ID" value="MBA6154806.1"/>
    <property type="molecule type" value="Genomic_DNA"/>
</dbReference>
<organism evidence="2 3">
    <name type="scientific">Gelidibacter maritimus</name>
    <dbReference type="NCBI Taxonomy" id="2761487"/>
    <lineage>
        <taxon>Bacteria</taxon>
        <taxon>Pseudomonadati</taxon>
        <taxon>Bacteroidota</taxon>
        <taxon>Flavobacteriia</taxon>
        <taxon>Flavobacteriales</taxon>
        <taxon>Flavobacteriaceae</taxon>
        <taxon>Gelidibacter</taxon>
    </lineage>
</organism>
<evidence type="ECO:0000256" key="1">
    <source>
        <dbReference type="SAM" id="MobiDB-lite"/>
    </source>
</evidence>
<dbReference type="RefSeq" id="WP_182207066.1">
    <property type="nucleotide sequence ID" value="NZ_JACGLT010000028.1"/>
</dbReference>
<keyword evidence="3" id="KW-1185">Reference proteome</keyword>
<comment type="caution">
    <text evidence="2">The sequence shown here is derived from an EMBL/GenBank/DDBJ whole genome shotgun (WGS) entry which is preliminary data.</text>
</comment>
<dbReference type="Proteomes" id="UP000541857">
    <property type="component" value="Unassembled WGS sequence"/>
</dbReference>
<dbReference type="AlphaFoldDB" id="A0A7W2M942"/>
<accession>A0A7W2M942</accession>
<protein>
    <submittedName>
        <fullName evidence="2">Uncharacterized protein</fullName>
    </submittedName>
</protein>
<feature type="compositionally biased region" description="Basic and acidic residues" evidence="1">
    <location>
        <begin position="7"/>
        <end position="21"/>
    </location>
</feature>
<sequence length="53" mass="6002">MKSYKNIQKEAAPKKTKKESAQDIISKSLQKNIKTYCLNVYPKIDIGGVQIAF</sequence>
<proteinExistence type="predicted"/>
<reference evidence="2 3" key="1">
    <citation type="submission" date="2020-07" db="EMBL/GenBank/DDBJ databases">
        <title>Bacterium isolated from marine sediment.</title>
        <authorList>
            <person name="Shang D."/>
        </authorList>
    </citation>
    <scope>NUCLEOTIDE SEQUENCE [LARGE SCALE GENOMIC DNA]</scope>
    <source>
        <strain evidence="2 3">F6074</strain>
    </source>
</reference>